<evidence type="ECO:0000259" key="2">
    <source>
        <dbReference type="Pfam" id="PF16217"/>
    </source>
</evidence>
<proteinExistence type="predicted"/>
<dbReference type="RefSeq" id="WP_066428884.1">
    <property type="nucleotide sequence ID" value="NZ_CP014227.1"/>
</dbReference>
<evidence type="ECO:0000313" key="5">
    <source>
        <dbReference type="Proteomes" id="UP000065822"/>
    </source>
</evidence>
<organism evidence="4 6">
    <name type="scientific">Capnocytophaga haemolytica</name>
    <dbReference type="NCBI Taxonomy" id="45243"/>
    <lineage>
        <taxon>Bacteria</taxon>
        <taxon>Pseudomonadati</taxon>
        <taxon>Bacteroidota</taxon>
        <taxon>Flavobacteriia</taxon>
        <taxon>Flavobacteriales</taxon>
        <taxon>Flavobacteriaceae</taxon>
        <taxon>Capnocytophaga</taxon>
    </lineage>
</organism>
<dbReference type="EMBL" id="CP014227">
    <property type="protein sequence ID" value="AMD84937.1"/>
    <property type="molecule type" value="Genomic_DNA"/>
</dbReference>
<feature type="chain" id="PRO_5043634632" evidence="1">
    <location>
        <begin position="19"/>
        <end position="419"/>
    </location>
</feature>
<dbReference type="KEGG" id="chg:AXF12_05040"/>
<dbReference type="EMBL" id="LT906449">
    <property type="protein sequence ID" value="SNV06289.1"/>
    <property type="molecule type" value="Genomic_DNA"/>
</dbReference>
<evidence type="ECO:0000313" key="6">
    <source>
        <dbReference type="Proteomes" id="UP000215539"/>
    </source>
</evidence>
<dbReference type="Gene3D" id="2.60.40.3250">
    <property type="entry name" value="Peptidase M64, N-terminal domain"/>
    <property type="match status" value="1"/>
</dbReference>
<evidence type="ECO:0000313" key="4">
    <source>
        <dbReference type="EMBL" id="SNV06289.1"/>
    </source>
</evidence>
<reference evidence="4 6" key="2">
    <citation type="submission" date="2017-06" db="EMBL/GenBank/DDBJ databases">
        <authorList>
            <consortium name="Pathogen Informatics"/>
        </authorList>
    </citation>
    <scope>NUCLEOTIDE SEQUENCE [LARGE SCALE GENOMIC DNA]</scope>
    <source>
        <strain evidence="4 6">NCTC12947</strain>
    </source>
</reference>
<dbReference type="InterPro" id="IPR019026">
    <property type="entry name" value="Peptidase_M64_IgA"/>
</dbReference>
<protein>
    <submittedName>
        <fullName evidence="3 4">Peptidase</fullName>
    </submittedName>
</protein>
<keyword evidence="1" id="KW-0732">Signal</keyword>
<feature type="signal peptide" evidence="1">
    <location>
        <begin position="1"/>
        <end position="18"/>
    </location>
</feature>
<gene>
    <name evidence="3" type="ORF">AXF12_05040</name>
    <name evidence="4" type="ORF">SAMEA44541418_00719</name>
</gene>
<dbReference type="InterPro" id="IPR038171">
    <property type="entry name" value="M64_N_sf"/>
</dbReference>
<evidence type="ECO:0000256" key="1">
    <source>
        <dbReference type="SAM" id="SignalP"/>
    </source>
</evidence>
<dbReference type="InterPro" id="IPR024079">
    <property type="entry name" value="MetalloPept_cat_dom_sf"/>
</dbReference>
<accession>A0AAX2GYS9</accession>
<evidence type="ECO:0000313" key="3">
    <source>
        <dbReference type="EMBL" id="AMD84937.1"/>
    </source>
</evidence>
<dbReference type="AlphaFoldDB" id="A0AAX2GYS9"/>
<name>A0AAX2GYS9_9FLAO</name>
<feature type="domain" description="Peptidase M64 N-terminal" evidence="2">
    <location>
        <begin position="25"/>
        <end position="131"/>
    </location>
</feature>
<reference evidence="3 5" key="1">
    <citation type="submission" date="2016-02" db="EMBL/GenBank/DDBJ databases">
        <authorList>
            <person name="Holder M.E."/>
            <person name="Ajami N.J."/>
            <person name="Petrosino J.F."/>
        </authorList>
    </citation>
    <scope>NUCLEOTIDE SEQUENCE [LARGE SCALE GENOMIC DNA]</scope>
    <source>
        <strain evidence="3 5">CCUG 32990</strain>
    </source>
</reference>
<dbReference type="Pfam" id="PF16217">
    <property type="entry name" value="M64_N"/>
    <property type="match status" value="1"/>
</dbReference>
<dbReference type="InterPro" id="IPR032625">
    <property type="entry name" value="M64_N"/>
</dbReference>
<sequence length="419" mass="48453">MKYFYLLFFLWQATFAQVSPVFDFNKSLRIDFNLLTDANQTEVLFQQLKQEPHWGGPTANLLYPDYGEFRLQLFDGEQLVFSKGFNSLSNEWKHTPEAKNEKRLFYHAVQVPFPKKNLSLRIDFRNFGGEFVTIGKYNVRPDDYFIKRESVTSYPMQKLLYNGDPAHKVDLVILAEGYTTKEMKKFYTDAKRMMDYMFTIPPFDALKKDFNVYAIAVRSPESGTDIPGKHIYKNTAFDASFYTFDVDRYLTTNSMEDIADVASLVPYDQIYVLVNTDNYGGGGFYNHLNLATANNELSAKVFVHEFGHGFVGLADEYFYGDDDAFAAYYNVNVEPWEQNITNLVHFESKWKDMMKEGTPIPTPRIETYKNDIGVFEGGGYLTKGMYSPAQDCRMRSNTPKGFCPVCERAIRQVVDFYVK</sequence>
<dbReference type="Proteomes" id="UP000215539">
    <property type="component" value="Chromosome 1"/>
</dbReference>
<dbReference type="Pfam" id="PF09471">
    <property type="entry name" value="Peptidase_M64"/>
    <property type="match status" value="2"/>
</dbReference>
<keyword evidence="5" id="KW-1185">Reference proteome</keyword>
<dbReference type="Proteomes" id="UP000065822">
    <property type="component" value="Chromosome"/>
</dbReference>
<dbReference type="GO" id="GO:0008237">
    <property type="term" value="F:metallopeptidase activity"/>
    <property type="evidence" value="ECO:0007669"/>
    <property type="project" value="InterPro"/>
</dbReference>
<dbReference type="Gene3D" id="3.40.390.10">
    <property type="entry name" value="Collagenase (Catalytic Domain)"/>
    <property type="match status" value="1"/>
</dbReference>